<dbReference type="Pfam" id="PF13279">
    <property type="entry name" value="4HBT_2"/>
    <property type="match status" value="1"/>
</dbReference>
<reference evidence="3 4" key="1">
    <citation type="submission" date="2010-05" db="EMBL/GenBank/DDBJ databases">
        <title>Complete sequence of Thermincola sp. JR.</title>
        <authorList>
            <consortium name="US DOE Joint Genome Institute"/>
            <person name="Lucas S."/>
            <person name="Copeland A."/>
            <person name="Lapidus A."/>
            <person name="Cheng J.-F."/>
            <person name="Bruce D."/>
            <person name="Goodwin L."/>
            <person name="Pitluck S."/>
            <person name="Chertkov O."/>
            <person name="Detter J.C."/>
            <person name="Han C."/>
            <person name="Tapia R."/>
            <person name="Land M."/>
            <person name="Hauser L."/>
            <person name="Kyrpides N."/>
            <person name="Mikhailova N."/>
            <person name="Hazen T.C."/>
            <person name="Woyke T."/>
        </authorList>
    </citation>
    <scope>NUCLEOTIDE SEQUENCE [LARGE SCALE GENOMIC DNA]</scope>
    <source>
        <strain evidence="3 4">JR</strain>
    </source>
</reference>
<dbReference type="PIRSF" id="PIRSF003230">
    <property type="entry name" value="YbgC"/>
    <property type="match status" value="1"/>
</dbReference>
<dbReference type="CDD" id="cd00586">
    <property type="entry name" value="4HBT"/>
    <property type="match status" value="1"/>
</dbReference>
<protein>
    <submittedName>
        <fullName evidence="3">Thioesterase superfamily protein</fullName>
    </submittedName>
</protein>
<organism evidence="3 4">
    <name type="scientific">Thermincola potens (strain JR)</name>
    <dbReference type="NCBI Taxonomy" id="635013"/>
    <lineage>
        <taxon>Bacteria</taxon>
        <taxon>Bacillati</taxon>
        <taxon>Bacillota</taxon>
        <taxon>Clostridia</taxon>
        <taxon>Eubacteriales</taxon>
        <taxon>Thermincolaceae</taxon>
        <taxon>Thermincola</taxon>
    </lineage>
</organism>
<comment type="similarity">
    <text evidence="1">Belongs to the 4-hydroxybenzoyl-CoA thioesterase family.</text>
</comment>
<dbReference type="InterPro" id="IPR029069">
    <property type="entry name" value="HotDog_dom_sf"/>
</dbReference>
<dbReference type="eggNOG" id="COG0824">
    <property type="taxonomic scope" value="Bacteria"/>
</dbReference>
<evidence type="ECO:0000256" key="1">
    <source>
        <dbReference type="ARBA" id="ARBA00005953"/>
    </source>
</evidence>
<dbReference type="SUPFAM" id="SSF54637">
    <property type="entry name" value="Thioesterase/thiol ester dehydrase-isomerase"/>
    <property type="match status" value="1"/>
</dbReference>
<dbReference type="OrthoDB" id="9800856at2"/>
<dbReference type="RefSeq" id="WP_013121215.1">
    <property type="nucleotide sequence ID" value="NC_014152.1"/>
</dbReference>
<dbReference type="InterPro" id="IPR050563">
    <property type="entry name" value="4-hydroxybenzoyl-CoA_TE"/>
</dbReference>
<dbReference type="InterPro" id="IPR006684">
    <property type="entry name" value="YbgC/YbaW"/>
</dbReference>
<dbReference type="STRING" id="635013.TherJR_2377"/>
<name>D5XA84_THEPJ</name>
<sequence length="145" mass="16768">MVGEVKVRVRYEETDQMGMVYHGKYFVWFEVGRTELFRDFGLPYTVLEANKIYLPVVEAHCQYKTSARYDDELIIKTRVNKLSGVRIGFDYDIVNTDGQLIAHGGTTHAFLNEHGKPVNVKKAAPWLWDKLVNVVEADNLFKEVR</sequence>
<keyword evidence="4" id="KW-1185">Reference proteome</keyword>
<dbReference type="NCBIfam" id="TIGR00051">
    <property type="entry name" value="YbgC/FadM family acyl-CoA thioesterase"/>
    <property type="match status" value="1"/>
</dbReference>
<dbReference type="AlphaFoldDB" id="D5XA84"/>
<dbReference type="HOGENOM" id="CLU_101141_3_3_9"/>
<evidence type="ECO:0000313" key="4">
    <source>
        <dbReference type="Proteomes" id="UP000002377"/>
    </source>
</evidence>
<dbReference type="EMBL" id="CP002028">
    <property type="protein sequence ID" value="ADG83217.1"/>
    <property type="molecule type" value="Genomic_DNA"/>
</dbReference>
<dbReference type="Proteomes" id="UP000002377">
    <property type="component" value="Chromosome"/>
</dbReference>
<dbReference type="GO" id="GO:0047617">
    <property type="term" value="F:fatty acyl-CoA hydrolase activity"/>
    <property type="evidence" value="ECO:0007669"/>
    <property type="project" value="TreeGrafter"/>
</dbReference>
<dbReference type="KEGG" id="tjr:TherJR_2377"/>
<dbReference type="PANTHER" id="PTHR31793">
    <property type="entry name" value="4-HYDROXYBENZOYL-COA THIOESTERASE FAMILY MEMBER"/>
    <property type="match status" value="1"/>
</dbReference>
<evidence type="ECO:0000256" key="2">
    <source>
        <dbReference type="ARBA" id="ARBA00022801"/>
    </source>
</evidence>
<dbReference type="Gene3D" id="3.10.129.10">
    <property type="entry name" value="Hotdog Thioesterase"/>
    <property type="match status" value="1"/>
</dbReference>
<proteinExistence type="inferred from homology"/>
<dbReference type="PANTHER" id="PTHR31793:SF27">
    <property type="entry name" value="NOVEL THIOESTERASE SUPERFAMILY DOMAIN AND SAPOSIN A-TYPE DOMAIN CONTAINING PROTEIN (0610012H03RIK)"/>
    <property type="match status" value="1"/>
</dbReference>
<evidence type="ECO:0000313" key="3">
    <source>
        <dbReference type="EMBL" id="ADG83217.1"/>
    </source>
</evidence>
<gene>
    <name evidence="3" type="ordered locus">TherJR_2377</name>
</gene>
<accession>D5XA84</accession>
<keyword evidence="2" id="KW-0378">Hydrolase</keyword>